<dbReference type="CDD" id="cd18773">
    <property type="entry name" value="PDC1_HK_sensor"/>
    <property type="match status" value="1"/>
</dbReference>
<keyword evidence="7" id="KW-0547">Nucleotide-binding</keyword>
<evidence type="ECO:0000256" key="2">
    <source>
        <dbReference type="ARBA" id="ARBA00004651"/>
    </source>
</evidence>
<dbReference type="PROSITE" id="PS50109">
    <property type="entry name" value="HIS_KIN"/>
    <property type="match status" value="1"/>
</dbReference>
<comment type="subcellular location">
    <subcellularLocation>
        <location evidence="2">Cell membrane</location>
        <topology evidence="2">Multi-pass membrane protein</topology>
    </subcellularLocation>
</comment>
<sequence length="583" mass="63401">MKLRRKYWIAIALLIFLPVAWMGAVSYYTFSSAITEKSVSFYRVSLLETDRKLGYALGEITAVTNAAITQPVVQQALKQGARPMSYDRRQEINHLLVQHPMVRGFGLYGQDGTLLYGYNMPAAADAPERASWYAAMEAAGGRPVWSGPGENGVAAGTDVLIHARLIKDFDSLANIGVLVMHVKPDLLDQVFWDSATLQQGDILLVNASGDVVFAKSGHHVGERLALPAAPANGRAAGSYETADYYGESSLMTYLPSQQPGWMLAAITPSALLRAELEPIRNTAAALLLFALLSAVLFDRLFIARLVGVISSAVSGMKRVQRRVFEPLPVPRRAEDETDLLIEGFNRMGAQIGGLLERVEAEQRLKKEAELQALLAQINPHFIYNSLEAINSMAVLQGNRDISRMVVSLGKLLRISISGKAELIPLEAEFEHVRHYLHIQKYRFEDSFDWELALPAELGGYPVPKLIVQPLVENALHHAVDPARGKGAVRVEAFADSGRICIEVRDNGPGFDPDALARLAAGESAPPAPRGGGVGLRNVHERLRIRYGGGSGLMICSETGGGSRIRMTLPQLPVAAAREGGDEA</sequence>
<dbReference type="InterPro" id="IPR050640">
    <property type="entry name" value="Bact_2-comp_sensor_kinase"/>
</dbReference>
<evidence type="ECO:0000256" key="12">
    <source>
        <dbReference type="SAM" id="Phobius"/>
    </source>
</evidence>
<dbReference type="GO" id="GO:0005886">
    <property type="term" value="C:plasma membrane"/>
    <property type="evidence" value="ECO:0007669"/>
    <property type="project" value="UniProtKB-SubCell"/>
</dbReference>
<name>A0A927GT23_9BACL</name>
<comment type="catalytic activity">
    <reaction evidence="1">
        <text>ATP + protein L-histidine = ADP + protein N-phospho-L-histidine.</text>
        <dbReference type="EC" id="2.7.13.3"/>
    </reaction>
</comment>
<keyword evidence="6" id="KW-0808">Transferase</keyword>
<dbReference type="GO" id="GO:0005524">
    <property type="term" value="F:ATP binding"/>
    <property type="evidence" value="ECO:0007669"/>
    <property type="project" value="UniProtKB-KW"/>
</dbReference>
<dbReference type="InterPro" id="IPR005467">
    <property type="entry name" value="His_kinase_dom"/>
</dbReference>
<comment type="caution">
    <text evidence="15">The sequence shown here is derived from an EMBL/GenBank/DDBJ whole genome shotgun (WGS) entry which is preliminary data.</text>
</comment>
<dbReference type="GO" id="GO:0000155">
    <property type="term" value="F:phosphorelay sensor kinase activity"/>
    <property type="evidence" value="ECO:0007669"/>
    <property type="project" value="InterPro"/>
</dbReference>
<evidence type="ECO:0000256" key="3">
    <source>
        <dbReference type="ARBA" id="ARBA00012438"/>
    </source>
</evidence>
<evidence type="ECO:0000256" key="10">
    <source>
        <dbReference type="ARBA" id="ARBA00023012"/>
    </source>
</evidence>
<evidence type="ECO:0000256" key="1">
    <source>
        <dbReference type="ARBA" id="ARBA00000085"/>
    </source>
</evidence>
<feature type="transmembrane region" description="Helical" evidence="12">
    <location>
        <begin position="7"/>
        <end position="30"/>
    </location>
</feature>
<accession>A0A927GT23</accession>
<evidence type="ECO:0000256" key="6">
    <source>
        <dbReference type="ARBA" id="ARBA00022679"/>
    </source>
</evidence>
<gene>
    <name evidence="15" type="ORF">IDH44_16945</name>
</gene>
<reference evidence="15" key="1">
    <citation type="submission" date="2020-09" db="EMBL/GenBank/DDBJ databases">
        <title>A novel bacterium of genus Paenibacillus, isolated from South China Sea.</title>
        <authorList>
            <person name="Huang H."/>
            <person name="Mo K."/>
            <person name="Hu Y."/>
        </authorList>
    </citation>
    <scope>NUCLEOTIDE SEQUENCE</scope>
    <source>
        <strain evidence="15">IB182496</strain>
    </source>
</reference>
<dbReference type="Proteomes" id="UP000621560">
    <property type="component" value="Unassembled WGS sequence"/>
</dbReference>
<evidence type="ECO:0000313" key="16">
    <source>
        <dbReference type="Proteomes" id="UP000621560"/>
    </source>
</evidence>
<protein>
    <recommendedName>
        <fullName evidence="3">histidine kinase</fullName>
        <ecNumber evidence="3">2.7.13.3</ecNumber>
    </recommendedName>
</protein>
<feature type="domain" description="HAMP" evidence="14">
    <location>
        <begin position="303"/>
        <end position="356"/>
    </location>
</feature>
<dbReference type="InterPro" id="IPR003594">
    <property type="entry name" value="HATPase_dom"/>
</dbReference>
<keyword evidence="12" id="KW-0812">Transmembrane</keyword>
<dbReference type="SMART" id="SM00387">
    <property type="entry name" value="HATPase_c"/>
    <property type="match status" value="1"/>
</dbReference>
<dbReference type="PROSITE" id="PS50885">
    <property type="entry name" value="HAMP"/>
    <property type="match status" value="1"/>
</dbReference>
<evidence type="ECO:0000259" key="13">
    <source>
        <dbReference type="PROSITE" id="PS50109"/>
    </source>
</evidence>
<dbReference type="PANTHER" id="PTHR34220">
    <property type="entry name" value="SENSOR HISTIDINE KINASE YPDA"/>
    <property type="match status" value="1"/>
</dbReference>
<dbReference type="InterPro" id="IPR004358">
    <property type="entry name" value="Sig_transdc_His_kin-like_C"/>
</dbReference>
<keyword evidence="10" id="KW-0902">Two-component regulatory system</keyword>
<dbReference type="Pfam" id="PF02518">
    <property type="entry name" value="HATPase_c"/>
    <property type="match status" value="1"/>
</dbReference>
<dbReference type="SUPFAM" id="SSF55874">
    <property type="entry name" value="ATPase domain of HSP90 chaperone/DNA topoisomerase II/histidine kinase"/>
    <property type="match status" value="1"/>
</dbReference>
<feature type="domain" description="Histidine kinase" evidence="13">
    <location>
        <begin position="466"/>
        <end position="572"/>
    </location>
</feature>
<keyword evidence="8 15" id="KW-0418">Kinase</keyword>
<dbReference type="Gene3D" id="3.30.565.10">
    <property type="entry name" value="Histidine kinase-like ATPase, C-terminal domain"/>
    <property type="match status" value="1"/>
</dbReference>
<keyword evidence="12" id="KW-1133">Transmembrane helix</keyword>
<dbReference type="AlphaFoldDB" id="A0A927GT23"/>
<evidence type="ECO:0000313" key="15">
    <source>
        <dbReference type="EMBL" id="MBD2846886.1"/>
    </source>
</evidence>
<evidence type="ECO:0000256" key="9">
    <source>
        <dbReference type="ARBA" id="ARBA00022840"/>
    </source>
</evidence>
<evidence type="ECO:0000256" key="5">
    <source>
        <dbReference type="ARBA" id="ARBA00022553"/>
    </source>
</evidence>
<evidence type="ECO:0000256" key="7">
    <source>
        <dbReference type="ARBA" id="ARBA00022741"/>
    </source>
</evidence>
<keyword evidence="4" id="KW-1003">Cell membrane</keyword>
<evidence type="ECO:0000256" key="8">
    <source>
        <dbReference type="ARBA" id="ARBA00022777"/>
    </source>
</evidence>
<dbReference type="InterPro" id="IPR036890">
    <property type="entry name" value="HATPase_C_sf"/>
</dbReference>
<evidence type="ECO:0000256" key="4">
    <source>
        <dbReference type="ARBA" id="ARBA00022475"/>
    </source>
</evidence>
<dbReference type="PANTHER" id="PTHR34220:SF7">
    <property type="entry name" value="SENSOR HISTIDINE KINASE YPDA"/>
    <property type="match status" value="1"/>
</dbReference>
<evidence type="ECO:0000259" key="14">
    <source>
        <dbReference type="PROSITE" id="PS50885"/>
    </source>
</evidence>
<dbReference type="EMBL" id="JACXIZ010000028">
    <property type="protein sequence ID" value="MBD2846886.1"/>
    <property type="molecule type" value="Genomic_DNA"/>
</dbReference>
<proteinExistence type="predicted"/>
<keyword evidence="5" id="KW-0597">Phosphoprotein</keyword>
<dbReference type="InterPro" id="IPR010559">
    <property type="entry name" value="Sig_transdc_His_kin_internal"/>
</dbReference>
<dbReference type="InterPro" id="IPR003660">
    <property type="entry name" value="HAMP_dom"/>
</dbReference>
<dbReference type="PRINTS" id="PR00344">
    <property type="entry name" value="BCTRLSENSOR"/>
</dbReference>
<keyword evidence="16" id="KW-1185">Reference proteome</keyword>
<dbReference type="EC" id="2.7.13.3" evidence="3"/>
<evidence type="ECO:0000256" key="11">
    <source>
        <dbReference type="ARBA" id="ARBA00023136"/>
    </source>
</evidence>
<keyword evidence="9" id="KW-0067">ATP-binding</keyword>
<keyword evidence="11 12" id="KW-0472">Membrane</keyword>
<organism evidence="15 16">
    <name type="scientific">Paenibacillus sabuli</name>
    <dbReference type="NCBI Taxonomy" id="2772509"/>
    <lineage>
        <taxon>Bacteria</taxon>
        <taxon>Bacillati</taxon>
        <taxon>Bacillota</taxon>
        <taxon>Bacilli</taxon>
        <taxon>Bacillales</taxon>
        <taxon>Paenibacillaceae</taxon>
        <taxon>Paenibacillus</taxon>
    </lineage>
</organism>
<dbReference type="Pfam" id="PF06580">
    <property type="entry name" value="His_kinase"/>
    <property type="match status" value="1"/>
</dbReference>